<dbReference type="AlphaFoldDB" id="A0A6A3BWG7"/>
<comment type="caution">
    <text evidence="3">The sequence shown here is derived from an EMBL/GenBank/DDBJ whole genome shotgun (WGS) entry which is preliminary data.</text>
</comment>
<reference evidence="3" key="1">
    <citation type="submission" date="2019-09" db="EMBL/GenBank/DDBJ databases">
        <title>Draft genome information of white flower Hibiscus syriacus.</title>
        <authorList>
            <person name="Kim Y.-M."/>
        </authorList>
    </citation>
    <scope>NUCLEOTIDE SEQUENCE [LARGE SCALE GENOMIC DNA]</scope>
    <source>
        <strain evidence="3">YM2019G1</strain>
    </source>
</reference>
<dbReference type="Gene3D" id="1.20.140.40">
    <property type="entry name" value="Invertase/pectin methylesterase inhibitor family protein"/>
    <property type="match status" value="1"/>
</dbReference>
<dbReference type="Pfam" id="PF04043">
    <property type="entry name" value="PMEI"/>
    <property type="match status" value="1"/>
</dbReference>
<feature type="region of interest" description="Disordered" evidence="1">
    <location>
        <begin position="91"/>
        <end position="110"/>
    </location>
</feature>
<dbReference type="EMBL" id="VEPZ02000792">
    <property type="protein sequence ID" value="KAE8719259.1"/>
    <property type="molecule type" value="Genomic_DNA"/>
</dbReference>
<keyword evidence="4" id="KW-1185">Reference proteome</keyword>
<evidence type="ECO:0000259" key="2">
    <source>
        <dbReference type="Pfam" id="PF04043"/>
    </source>
</evidence>
<dbReference type="Proteomes" id="UP000436088">
    <property type="component" value="Unassembled WGS sequence"/>
</dbReference>
<name>A0A6A3BWG7_HIBSY</name>
<dbReference type="InterPro" id="IPR035513">
    <property type="entry name" value="Invertase/methylesterase_inhib"/>
</dbReference>
<evidence type="ECO:0000313" key="3">
    <source>
        <dbReference type="EMBL" id="KAE8719259.1"/>
    </source>
</evidence>
<accession>A0A6A3BWG7</accession>
<feature type="domain" description="Pectinesterase inhibitor" evidence="2">
    <location>
        <begin position="133"/>
        <end position="189"/>
    </location>
</feature>
<evidence type="ECO:0000313" key="4">
    <source>
        <dbReference type="Proteomes" id="UP000436088"/>
    </source>
</evidence>
<protein>
    <submittedName>
        <fullName evidence="3">21 kDa protein</fullName>
    </submittedName>
</protein>
<proteinExistence type="predicted"/>
<organism evidence="3 4">
    <name type="scientific">Hibiscus syriacus</name>
    <name type="common">Rose of Sharon</name>
    <dbReference type="NCBI Taxonomy" id="106335"/>
    <lineage>
        <taxon>Eukaryota</taxon>
        <taxon>Viridiplantae</taxon>
        <taxon>Streptophyta</taxon>
        <taxon>Embryophyta</taxon>
        <taxon>Tracheophyta</taxon>
        <taxon>Spermatophyta</taxon>
        <taxon>Magnoliopsida</taxon>
        <taxon>eudicotyledons</taxon>
        <taxon>Gunneridae</taxon>
        <taxon>Pentapetalae</taxon>
        <taxon>rosids</taxon>
        <taxon>malvids</taxon>
        <taxon>Malvales</taxon>
        <taxon>Malvaceae</taxon>
        <taxon>Malvoideae</taxon>
        <taxon>Hibiscus</taxon>
    </lineage>
</organism>
<evidence type="ECO:0000256" key="1">
    <source>
        <dbReference type="SAM" id="MobiDB-lite"/>
    </source>
</evidence>
<gene>
    <name evidence="3" type="ORF">F3Y22_tig00109972pilonHSYRG00346</name>
</gene>
<feature type="region of interest" description="Disordered" evidence="1">
    <location>
        <begin position="56"/>
        <end position="78"/>
    </location>
</feature>
<dbReference type="InterPro" id="IPR006501">
    <property type="entry name" value="Pectinesterase_inhib_dom"/>
</dbReference>
<dbReference type="SUPFAM" id="SSF101148">
    <property type="entry name" value="Plant invertase/pectin methylesterase inhibitor"/>
    <property type="match status" value="1"/>
</dbReference>
<sequence>MKSFILTSSSSISAQFQLQLRRVRLQLHRIKCHRLHPYKLLRHLIPRPLLRFPLRLRQRHPTRPSSSSTYRYRRQPPRARHMALSSLTFPAKPTTAPTQEPAPPCTTASPTWVTRWTNPGSLTKCGSWWPPGSESFRFQMGNVQTWMSAALTDEETCTDGFEDVGDGPLKAAVCEGGNVKKFTSNALALVNSYAENGTN</sequence>
<dbReference type="GO" id="GO:0004857">
    <property type="term" value="F:enzyme inhibitor activity"/>
    <property type="evidence" value="ECO:0007669"/>
    <property type="project" value="InterPro"/>
</dbReference>
<dbReference type="CDD" id="cd15798">
    <property type="entry name" value="PMEI-like_3"/>
    <property type="match status" value="1"/>
</dbReference>